<dbReference type="AlphaFoldDB" id="A0A5F8H6W9"/>
<feature type="chain" id="PRO_5023898486" evidence="3">
    <location>
        <begin position="25"/>
        <end position="323"/>
    </location>
</feature>
<keyword evidence="3" id="KW-0732">Signal</keyword>
<dbReference type="GeneID" id="103102989"/>
<keyword evidence="2" id="KW-1133">Transmembrane helix</keyword>
<keyword evidence="2" id="KW-0472">Membrane</keyword>
<dbReference type="Bgee" id="ENSMODG00000044213">
    <property type="expression patterns" value="Expressed in heart and 17 other cell types or tissues"/>
</dbReference>
<evidence type="ECO:0000256" key="3">
    <source>
        <dbReference type="SAM" id="SignalP"/>
    </source>
</evidence>
<dbReference type="SUPFAM" id="SSF50370">
    <property type="entry name" value="Ricin B-like lectins"/>
    <property type="match status" value="1"/>
</dbReference>
<accession>A0A5F8H6W9</accession>
<reference evidence="4" key="3">
    <citation type="submission" date="2025-09" db="UniProtKB">
        <authorList>
            <consortium name="Ensembl"/>
        </authorList>
    </citation>
    <scope>IDENTIFICATION</scope>
</reference>
<dbReference type="GeneTree" id="ENSGT00530000067979"/>
<dbReference type="OrthoDB" id="9899510at2759"/>
<name>A0A5F8H6W9_MONDO</name>
<organism evidence="4 5">
    <name type="scientific">Monodelphis domestica</name>
    <name type="common">Gray short-tailed opossum</name>
    <dbReference type="NCBI Taxonomy" id="13616"/>
    <lineage>
        <taxon>Eukaryota</taxon>
        <taxon>Metazoa</taxon>
        <taxon>Chordata</taxon>
        <taxon>Craniata</taxon>
        <taxon>Vertebrata</taxon>
        <taxon>Euteleostomi</taxon>
        <taxon>Mammalia</taxon>
        <taxon>Metatheria</taxon>
        <taxon>Didelphimorphia</taxon>
        <taxon>Didelphidae</taxon>
        <taxon>Monodelphis</taxon>
    </lineage>
</organism>
<dbReference type="InterPro" id="IPR035992">
    <property type="entry name" value="Ricin_B-like_lectins"/>
</dbReference>
<dbReference type="PROSITE" id="PS50231">
    <property type="entry name" value="RICIN_B_LECTIN"/>
    <property type="match status" value="1"/>
</dbReference>
<dbReference type="PANTHER" id="PTHR36129:SF2">
    <property type="entry name" value="RICIN B LECTIN DOMAIN-CONTAINING PROTEIN"/>
    <property type="match status" value="1"/>
</dbReference>
<dbReference type="InParanoid" id="A0A5F8H6W9"/>
<protein>
    <submittedName>
        <fullName evidence="4">Uncharacterized LOC103102989</fullName>
    </submittedName>
</protein>
<evidence type="ECO:0000313" key="4">
    <source>
        <dbReference type="Ensembl" id="ENSMODP00000055688.1"/>
    </source>
</evidence>
<dbReference type="Proteomes" id="UP000002280">
    <property type="component" value="Chromosome 6"/>
</dbReference>
<feature type="signal peptide" evidence="3">
    <location>
        <begin position="1"/>
        <end position="24"/>
    </location>
</feature>
<reference evidence="4" key="2">
    <citation type="submission" date="2025-08" db="UniProtKB">
        <authorList>
            <consortium name="Ensembl"/>
        </authorList>
    </citation>
    <scope>IDENTIFICATION</scope>
</reference>
<dbReference type="OMA" id="QEWRWLP"/>
<sequence>MEWPLSQMTWLGFLLWFLGSWTQAFRIHNPGLNACLQVDPRGGERVSLVPCHPEAEGQQWGWDPVSRALFSLHVPGCLAVGEAREFAVAQLSHCGSHLPQAWGCSRKGHLSLQGLGLHLHGRPHAQEIFVLRRKDKFSRWRAVPGMAGVCSETSGPGGRDRSPEKPITPGAETTVSLQQNEEDLSLWDSVVTANVTPTSNLTYTPSPTWVEEPLLAERGANWKTAMMVLSPLACVLGVSILTLNICYNRKKQKKTLSALENYSQSGPRATLLPKGELSLGQGSPGTPGSPISPSPSLQHGEILIEWKDGSITPLFIGAGHLHN</sequence>
<evidence type="ECO:0000313" key="5">
    <source>
        <dbReference type="Proteomes" id="UP000002280"/>
    </source>
</evidence>
<dbReference type="CDD" id="cd23412">
    <property type="entry name" value="beta-trefoil_Ricin_unchar"/>
    <property type="match status" value="1"/>
</dbReference>
<feature type="compositionally biased region" description="Low complexity" evidence="1">
    <location>
        <begin position="277"/>
        <end position="295"/>
    </location>
</feature>
<proteinExistence type="predicted"/>
<dbReference type="Ensembl" id="ENSMODT00000072155.1">
    <property type="protein sequence ID" value="ENSMODP00000055688.1"/>
    <property type="gene ID" value="ENSMODG00000044213.1"/>
</dbReference>
<feature type="region of interest" description="Disordered" evidence="1">
    <location>
        <begin position="149"/>
        <end position="169"/>
    </location>
</feature>
<dbReference type="Gene3D" id="2.80.10.50">
    <property type="match status" value="1"/>
</dbReference>
<keyword evidence="5" id="KW-1185">Reference proteome</keyword>
<dbReference type="InterPro" id="IPR052678">
    <property type="entry name" value="OST-beta_subunit"/>
</dbReference>
<feature type="region of interest" description="Disordered" evidence="1">
    <location>
        <begin position="265"/>
        <end position="295"/>
    </location>
</feature>
<evidence type="ECO:0000256" key="1">
    <source>
        <dbReference type="SAM" id="MobiDB-lite"/>
    </source>
</evidence>
<reference evidence="4 5" key="1">
    <citation type="journal article" date="2007" name="Nature">
        <title>Genome of the marsupial Monodelphis domestica reveals innovation in non-coding sequences.</title>
        <authorList>
            <person name="Mikkelsen T.S."/>
            <person name="Wakefield M.J."/>
            <person name="Aken B."/>
            <person name="Amemiya C.T."/>
            <person name="Chang J.L."/>
            <person name="Duke S."/>
            <person name="Garber M."/>
            <person name="Gentles A.J."/>
            <person name="Goodstadt L."/>
            <person name="Heger A."/>
            <person name="Jurka J."/>
            <person name="Kamal M."/>
            <person name="Mauceli E."/>
            <person name="Searle S.M."/>
            <person name="Sharpe T."/>
            <person name="Baker M.L."/>
            <person name="Batzer M.A."/>
            <person name="Benos P.V."/>
            <person name="Belov K."/>
            <person name="Clamp M."/>
            <person name="Cook A."/>
            <person name="Cuff J."/>
            <person name="Das R."/>
            <person name="Davidow L."/>
            <person name="Deakin J.E."/>
            <person name="Fazzari M.J."/>
            <person name="Glass J.L."/>
            <person name="Grabherr M."/>
            <person name="Greally J.M."/>
            <person name="Gu W."/>
            <person name="Hore T.A."/>
            <person name="Huttley G.A."/>
            <person name="Kleber M."/>
            <person name="Jirtle R.L."/>
            <person name="Koina E."/>
            <person name="Lee J.T."/>
            <person name="Mahony S."/>
            <person name="Marra M.A."/>
            <person name="Miller R.D."/>
            <person name="Nicholls R.D."/>
            <person name="Oda M."/>
            <person name="Papenfuss A.T."/>
            <person name="Parra Z.E."/>
            <person name="Pollock D.D."/>
            <person name="Ray D.A."/>
            <person name="Schein J.E."/>
            <person name="Speed T.P."/>
            <person name="Thompson K."/>
            <person name="VandeBerg J.L."/>
            <person name="Wade C.M."/>
            <person name="Walker J.A."/>
            <person name="Waters P.D."/>
            <person name="Webber C."/>
            <person name="Weidman J.R."/>
            <person name="Xie X."/>
            <person name="Zody M.C."/>
            <person name="Baldwin J."/>
            <person name="Abdouelleil A."/>
            <person name="Abdulkadir J."/>
            <person name="Abebe A."/>
            <person name="Abera B."/>
            <person name="Abreu J."/>
            <person name="Acer S.C."/>
            <person name="Aftuck L."/>
            <person name="Alexander A."/>
            <person name="An P."/>
            <person name="Anderson E."/>
            <person name="Anderson S."/>
            <person name="Arachi H."/>
            <person name="Azer M."/>
            <person name="Bachantsang P."/>
            <person name="Barry A."/>
            <person name="Bayul T."/>
            <person name="Berlin A."/>
            <person name="Bessette D."/>
            <person name="Bloom T."/>
            <person name="Bloom T."/>
            <person name="Boguslavskiy L."/>
            <person name="Bonnet C."/>
            <person name="Boukhgalter B."/>
            <person name="Bourzgui I."/>
            <person name="Brown A."/>
            <person name="Cahill P."/>
            <person name="Channer S."/>
            <person name="Cheshatsang Y."/>
            <person name="Chuda L."/>
            <person name="Citroen M."/>
            <person name="Collymore A."/>
            <person name="Cooke P."/>
            <person name="Costello M."/>
            <person name="D'Aco K."/>
            <person name="Daza R."/>
            <person name="De Haan G."/>
            <person name="DeGray S."/>
            <person name="DeMaso C."/>
            <person name="Dhargay N."/>
            <person name="Dooley K."/>
            <person name="Dooley E."/>
            <person name="Doricent M."/>
            <person name="Dorje P."/>
            <person name="Dorjee K."/>
            <person name="Dupes A."/>
            <person name="Elong R."/>
            <person name="Falk J."/>
            <person name="Farina A."/>
            <person name="Faro S."/>
            <person name="Ferguson D."/>
            <person name="Fisher S."/>
            <person name="Foley C.D."/>
            <person name="Franke A."/>
            <person name="Friedrich D."/>
            <person name="Gadbois L."/>
            <person name="Gearin G."/>
            <person name="Gearin C.R."/>
            <person name="Giannoukos G."/>
            <person name="Goode T."/>
            <person name="Graham J."/>
            <person name="Grandbois E."/>
            <person name="Grewal S."/>
            <person name="Gyaltsen K."/>
            <person name="Hafez N."/>
            <person name="Hagos B."/>
            <person name="Hall J."/>
            <person name="Henson C."/>
            <person name="Hollinger A."/>
            <person name="Honan T."/>
            <person name="Huard M.D."/>
            <person name="Hughes L."/>
            <person name="Hurhula B."/>
            <person name="Husby M.E."/>
            <person name="Kamat A."/>
            <person name="Kanga B."/>
            <person name="Kashin S."/>
            <person name="Khazanovich D."/>
            <person name="Kisner P."/>
            <person name="Lance K."/>
            <person name="Lara M."/>
            <person name="Lee W."/>
            <person name="Lennon N."/>
            <person name="Letendre F."/>
            <person name="LeVine R."/>
            <person name="Lipovsky A."/>
            <person name="Liu X."/>
            <person name="Liu J."/>
            <person name="Liu S."/>
            <person name="Lokyitsang T."/>
            <person name="Lokyitsang Y."/>
            <person name="Lubonja R."/>
            <person name="Lui A."/>
            <person name="MacDonald P."/>
            <person name="Magnisalis V."/>
            <person name="Maru K."/>
            <person name="Matthews C."/>
            <person name="McCusker W."/>
            <person name="McDonough S."/>
            <person name="Mehta T."/>
            <person name="Meldrim J."/>
            <person name="Meneus L."/>
            <person name="Mihai O."/>
            <person name="Mihalev A."/>
            <person name="Mihova T."/>
            <person name="Mittelman R."/>
            <person name="Mlenga V."/>
            <person name="Montmayeur A."/>
            <person name="Mulrain L."/>
            <person name="Navidi A."/>
            <person name="Naylor J."/>
            <person name="Negash T."/>
            <person name="Nguyen T."/>
            <person name="Nguyen N."/>
            <person name="Nicol R."/>
            <person name="Norbu C."/>
            <person name="Norbu N."/>
            <person name="Novod N."/>
            <person name="O'Neill B."/>
            <person name="Osman S."/>
            <person name="Markiewicz E."/>
            <person name="Oyono O.L."/>
            <person name="Patti C."/>
            <person name="Phunkhang P."/>
            <person name="Pierre F."/>
            <person name="Priest M."/>
            <person name="Raghuraman S."/>
            <person name="Rege F."/>
            <person name="Reyes R."/>
            <person name="Rise C."/>
            <person name="Rogov P."/>
            <person name="Ross K."/>
            <person name="Ryan E."/>
            <person name="Settipalli S."/>
            <person name="Shea T."/>
            <person name="Sherpa N."/>
            <person name="Shi L."/>
            <person name="Shih D."/>
            <person name="Sparrow T."/>
            <person name="Spaulding J."/>
            <person name="Stalker J."/>
            <person name="Stange-Thomann N."/>
            <person name="Stavropoulos S."/>
            <person name="Stone C."/>
            <person name="Strader C."/>
            <person name="Tesfaye S."/>
            <person name="Thomson T."/>
            <person name="Thoulutsang Y."/>
            <person name="Thoulutsang D."/>
            <person name="Topham K."/>
            <person name="Topping I."/>
            <person name="Tsamla T."/>
            <person name="Vassiliev H."/>
            <person name="Vo A."/>
            <person name="Wangchuk T."/>
            <person name="Wangdi T."/>
            <person name="Weiand M."/>
            <person name="Wilkinson J."/>
            <person name="Wilson A."/>
            <person name="Yadav S."/>
            <person name="Young G."/>
            <person name="Yu Q."/>
            <person name="Zembek L."/>
            <person name="Zhong D."/>
            <person name="Zimmer A."/>
            <person name="Zwirko Z."/>
            <person name="Jaffe D.B."/>
            <person name="Alvarez P."/>
            <person name="Brockman W."/>
            <person name="Butler J."/>
            <person name="Chin C."/>
            <person name="Gnerre S."/>
            <person name="MacCallum I."/>
            <person name="Graves J.A."/>
            <person name="Ponting C.P."/>
            <person name="Breen M."/>
            <person name="Samollow P.B."/>
            <person name="Lander E.S."/>
            <person name="Lindblad-Toh K."/>
        </authorList>
    </citation>
    <scope>NUCLEOTIDE SEQUENCE [LARGE SCALE GENOMIC DNA]</scope>
</reference>
<keyword evidence="2" id="KW-0812">Transmembrane</keyword>
<evidence type="ECO:0000256" key="2">
    <source>
        <dbReference type="SAM" id="Phobius"/>
    </source>
</evidence>
<dbReference type="KEGG" id="mdo:103102989"/>
<dbReference type="PANTHER" id="PTHR36129">
    <property type="entry name" value="ORGANIC SOLUTE TRANSPORTER SUBUNIT BETA-RELATED"/>
    <property type="match status" value="1"/>
</dbReference>
<feature type="transmembrane region" description="Helical" evidence="2">
    <location>
        <begin position="225"/>
        <end position="247"/>
    </location>
</feature>